<dbReference type="PRINTS" id="PR00455">
    <property type="entry name" value="HTHTETR"/>
</dbReference>
<evidence type="ECO:0000259" key="3">
    <source>
        <dbReference type="PROSITE" id="PS50977"/>
    </source>
</evidence>
<feature type="domain" description="HTH tetR-type" evidence="3">
    <location>
        <begin position="10"/>
        <end position="70"/>
    </location>
</feature>
<dbReference type="InterPro" id="IPR001647">
    <property type="entry name" value="HTH_TetR"/>
</dbReference>
<gene>
    <name evidence="4" type="ORF">GCM10009830_39740</name>
</gene>
<evidence type="ECO:0000256" key="2">
    <source>
        <dbReference type="PROSITE-ProRule" id="PRU00335"/>
    </source>
</evidence>
<comment type="caution">
    <text evidence="4">The sequence shown here is derived from an EMBL/GenBank/DDBJ whole genome shotgun (WGS) entry which is preliminary data.</text>
</comment>
<dbReference type="Proteomes" id="UP001499851">
    <property type="component" value="Unassembled WGS sequence"/>
</dbReference>
<dbReference type="SUPFAM" id="SSF46689">
    <property type="entry name" value="Homeodomain-like"/>
    <property type="match status" value="1"/>
</dbReference>
<evidence type="ECO:0000256" key="1">
    <source>
        <dbReference type="ARBA" id="ARBA00023125"/>
    </source>
</evidence>
<proteinExistence type="predicted"/>
<dbReference type="Pfam" id="PF00440">
    <property type="entry name" value="TetR_N"/>
    <property type="match status" value="1"/>
</dbReference>
<reference evidence="4 5" key="1">
    <citation type="journal article" date="2019" name="Int. J. Syst. Evol. Microbiol.">
        <title>The Global Catalogue of Microorganisms (GCM) 10K type strain sequencing project: providing services to taxonomists for standard genome sequencing and annotation.</title>
        <authorList>
            <consortium name="The Broad Institute Genomics Platform"/>
            <consortium name="The Broad Institute Genome Sequencing Center for Infectious Disease"/>
            <person name="Wu L."/>
            <person name="Ma J."/>
        </authorList>
    </citation>
    <scope>NUCLEOTIDE SEQUENCE [LARGE SCALE GENOMIC DNA]</scope>
    <source>
        <strain evidence="4 5">JCM 16001</strain>
    </source>
</reference>
<dbReference type="Gene3D" id="1.10.357.10">
    <property type="entry name" value="Tetracycline Repressor, domain 2"/>
    <property type="match status" value="1"/>
</dbReference>
<keyword evidence="1 2" id="KW-0238">DNA-binding</keyword>
<protein>
    <submittedName>
        <fullName evidence="4">TetR/AcrR family transcriptional regulator</fullName>
    </submittedName>
</protein>
<keyword evidence="5" id="KW-1185">Reference proteome</keyword>
<dbReference type="InterPro" id="IPR009057">
    <property type="entry name" value="Homeodomain-like_sf"/>
</dbReference>
<dbReference type="RefSeq" id="WP_344490069.1">
    <property type="nucleotide sequence ID" value="NZ_BAAAQF010000019.1"/>
</dbReference>
<accession>A0ABN2HJ00</accession>
<organism evidence="4 5">
    <name type="scientific">Glycomyces endophyticus</name>
    <dbReference type="NCBI Taxonomy" id="480996"/>
    <lineage>
        <taxon>Bacteria</taxon>
        <taxon>Bacillati</taxon>
        <taxon>Actinomycetota</taxon>
        <taxon>Actinomycetes</taxon>
        <taxon>Glycomycetales</taxon>
        <taxon>Glycomycetaceae</taxon>
        <taxon>Glycomyces</taxon>
    </lineage>
</organism>
<feature type="DNA-binding region" description="H-T-H motif" evidence="2">
    <location>
        <begin position="33"/>
        <end position="52"/>
    </location>
</feature>
<dbReference type="EMBL" id="BAAAQF010000019">
    <property type="protein sequence ID" value="GAA1688216.1"/>
    <property type="molecule type" value="Genomic_DNA"/>
</dbReference>
<dbReference type="PROSITE" id="PS50977">
    <property type="entry name" value="HTH_TETR_2"/>
    <property type="match status" value="1"/>
</dbReference>
<name>A0ABN2HJ00_9ACTN</name>
<sequence length="242" mass="26228">MAVSQRADLGRRADALLDAASALLLERRSRRIRIEEVAARAGVGKGTVYLHWASRDHLLLAVGAREAAAMWTRIAEAVAADPIEAAPHRYLRRHFLEALGRPVLGLVFGAGPDELEALARHPAREETAAVKAATTREYLAALAEHRLLRAGLDLADAEFGMEAVAYGFFASEPFRPGTDAGYRADQLAAVVRRAFEPARAPSPDRYRDAAPRVAAAFTGLAAAFRRTAYGDADRSTTERRTA</sequence>
<evidence type="ECO:0000313" key="5">
    <source>
        <dbReference type="Proteomes" id="UP001499851"/>
    </source>
</evidence>
<evidence type="ECO:0000313" key="4">
    <source>
        <dbReference type="EMBL" id="GAA1688216.1"/>
    </source>
</evidence>